<organism evidence="1 2">
    <name type="scientific">Clavelina lepadiformis</name>
    <name type="common">Light-bulb sea squirt</name>
    <name type="synonym">Ascidia lepadiformis</name>
    <dbReference type="NCBI Taxonomy" id="159417"/>
    <lineage>
        <taxon>Eukaryota</taxon>
        <taxon>Metazoa</taxon>
        <taxon>Chordata</taxon>
        <taxon>Tunicata</taxon>
        <taxon>Ascidiacea</taxon>
        <taxon>Aplousobranchia</taxon>
        <taxon>Clavelinidae</taxon>
        <taxon>Clavelina</taxon>
    </lineage>
</organism>
<comment type="caution">
    <text evidence="1">The sequence shown here is derived from an EMBL/GenBank/DDBJ whole genome shotgun (WGS) entry which is preliminary data.</text>
</comment>
<dbReference type="Proteomes" id="UP001642483">
    <property type="component" value="Unassembled WGS sequence"/>
</dbReference>
<reference evidence="1 2" key="1">
    <citation type="submission" date="2024-02" db="EMBL/GenBank/DDBJ databases">
        <authorList>
            <person name="Daric V."/>
            <person name="Darras S."/>
        </authorList>
    </citation>
    <scope>NUCLEOTIDE SEQUENCE [LARGE SCALE GENOMIC DNA]</scope>
</reference>
<keyword evidence="2" id="KW-1185">Reference proteome</keyword>
<accession>A0ABP0FRX7</accession>
<sequence>MLQQVGSCYACLVAVDQDKDAADPSQVPLHLQPARLVSDMAGHAPYQGRRVQGHQPAAVPLQARVYKGRCRQVRARSCLTVEVANILPTTRFTNEEDKLWFEKALVRLVKEKVDDKMSVEGTEPYFVDFLRDAPEATGEEADDSDLEAPKIYEQVRSAPPQEVMLLPLASMLDVV</sequence>
<evidence type="ECO:0000313" key="1">
    <source>
        <dbReference type="EMBL" id="CAK8682401.1"/>
    </source>
</evidence>
<dbReference type="EMBL" id="CAWYQH010000090">
    <property type="protein sequence ID" value="CAK8682401.1"/>
    <property type="molecule type" value="Genomic_DNA"/>
</dbReference>
<protein>
    <submittedName>
        <fullName evidence="1">Uncharacterized protein</fullName>
    </submittedName>
</protein>
<evidence type="ECO:0000313" key="2">
    <source>
        <dbReference type="Proteomes" id="UP001642483"/>
    </source>
</evidence>
<proteinExistence type="predicted"/>
<name>A0ABP0FRX7_CLALP</name>
<gene>
    <name evidence="1" type="ORF">CVLEPA_LOCUS13067</name>
</gene>